<comment type="caution">
    <text evidence="3">The sequence shown here is derived from an EMBL/GenBank/DDBJ whole genome shotgun (WGS) entry which is preliminary data.</text>
</comment>
<dbReference type="Proteomes" id="UP000183940">
    <property type="component" value="Unassembled WGS sequence"/>
</dbReference>
<feature type="region of interest" description="Disordered" evidence="2">
    <location>
        <begin position="18"/>
        <end position="42"/>
    </location>
</feature>
<evidence type="ECO:0000256" key="1">
    <source>
        <dbReference type="SAM" id="Coils"/>
    </source>
</evidence>
<gene>
    <name evidence="3" type="ORF">BI308_08215</name>
</gene>
<evidence type="ECO:0000256" key="2">
    <source>
        <dbReference type="SAM" id="MobiDB-lite"/>
    </source>
</evidence>
<accession>A0A1L9QU08</accession>
<dbReference type="EMBL" id="MLAW01000010">
    <property type="protein sequence ID" value="OJJ26154.1"/>
    <property type="molecule type" value="Genomic_DNA"/>
</dbReference>
<name>A0A1L9QU08_9CYAN</name>
<keyword evidence="1" id="KW-0175">Coiled coil</keyword>
<dbReference type="AlphaFoldDB" id="A0A1L9QU08"/>
<organism evidence="3 4">
    <name type="scientific">Roseofilum reptotaenium AO1-A</name>
    <dbReference type="NCBI Taxonomy" id="1925591"/>
    <lineage>
        <taxon>Bacteria</taxon>
        <taxon>Bacillati</taxon>
        <taxon>Cyanobacteriota</taxon>
        <taxon>Cyanophyceae</taxon>
        <taxon>Desertifilales</taxon>
        <taxon>Desertifilaceae</taxon>
        <taxon>Roseofilum</taxon>
    </lineage>
</organism>
<sequence length="326" mass="38056">MTPTPSSKSHLMQAFEKIVNERKSPNARVETKEQEAQREQNQQVLAKVSSYSRDRLITGLATLHLDLGNTIEQLTEKLSTETDKLKEINQAIAVKQEQLQDLKNVRIVADALHLLTQEHNAKLNTFEAQITSQQEALQKQQESVRKFWSKEQQEYEGVLSEKTEQINRDRQHEETDFQYELERLRQMESDDYEERKRQLEHELRQRQQQLDKDWQQREKVLNDQEAEYTKSCQTIAGYEEELKQAYTTAKEEAIQEANREGKVKSDLLEKEWTGIQQGYELQVQSLETTIERQTEQITALSEQLQAAVNQAKELAMRAFSSSGNNN</sequence>
<evidence type="ECO:0000313" key="3">
    <source>
        <dbReference type="EMBL" id="OJJ26154.1"/>
    </source>
</evidence>
<evidence type="ECO:0000313" key="4">
    <source>
        <dbReference type="Proteomes" id="UP000183940"/>
    </source>
</evidence>
<protein>
    <submittedName>
        <fullName evidence="3">Uncharacterized protein</fullName>
    </submittedName>
</protein>
<feature type="coiled-coil region" evidence="1">
    <location>
        <begin position="71"/>
        <end position="143"/>
    </location>
</feature>
<feature type="compositionally biased region" description="Basic and acidic residues" evidence="2">
    <location>
        <begin position="18"/>
        <end position="38"/>
    </location>
</feature>
<feature type="coiled-coil region" evidence="1">
    <location>
        <begin position="276"/>
        <end position="317"/>
    </location>
</feature>
<keyword evidence="4" id="KW-1185">Reference proteome</keyword>
<dbReference type="STRING" id="1925591.BI308_08215"/>
<reference evidence="3" key="1">
    <citation type="submission" date="2016-10" db="EMBL/GenBank/DDBJ databases">
        <title>CRISPR-Cas defence system in Roseofilum reptotaenium: evidence of a bacteriophage-cyanobacterium arms race in the coral black band disease.</title>
        <authorList>
            <person name="Buerger P."/>
            <person name="Wood-Charlson E.M."/>
            <person name="Weynberg K.D."/>
            <person name="Willis B."/>
            <person name="Van Oppen M.J."/>
        </authorList>
    </citation>
    <scope>NUCLEOTIDE SEQUENCE [LARGE SCALE GENOMIC DNA]</scope>
    <source>
        <strain evidence="3">AO1-A</strain>
    </source>
</reference>
<proteinExistence type="predicted"/>